<dbReference type="GeneID" id="68102039"/>
<protein>
    <submittedName>
        <fullName evidence="2">Uncharacterized protein</fullName>
    </submittedName>
</protein>
<dbReference type="EMBL" id="PYSW02000003">
    <property type="protein sequence ID" value="KAG2393008.1"/>
    <property type="molecule type" value="Genomic_DNA"/>
</dbReference>
<evidence type="ECO:0000313" key="3">
    <source>
        <dbReference type="Proteomes" id="UP000816034"/>
    </source>
</evidence>
<dbReference type="RefSeq" id="XP_044554902.1">
    <property type="nucleotide sequence ID" value="XM_044699788.1"/>
</dbReference>
<dbReference type="Proteomes" id="UP000816034">
    <property type="component" value="Unassembled WGS sequence"/>
</dbReference>
<organism evidence="2 3">
    <name type="scientific">Naegleria lovaniensis</name>
    <name type="common">Amoeba</name>
    <dbReference type="NCBI Taxonomy" id="51637"/>
    <lineage>
        <taxon>Eukaryota</taxon>
        <taxon>Discoba</taxon>
        <taxon>Heterolobosea</taxon>
        <taxon>Tetramitia</taxon>
        <taxon>Eutetramitia</taxon>
        <taxon>Vahlkampfiidae</taxon>
        <taxon>Naegleria</taxon>
    </lineage>
</organism>
<keyword evidence="3" id="KW-1185">Reference proteome</keyword>
<dbReference type="Gene3D" id="1.20.1270.60">
    <property type="entry name" value="Arfaptin homology (AH) domain/BAR domain"/>
    <property type="match status" value="1"/>
</dbReference>
<evidence type="ECO:0000313" key="2">
    <source>
        <dbReference type="EMBL" id="KAG2393008.1"/>
    </source>
</evidence>
<dbReference type="AlphaFoldDB" id="A0AA88KPB4"/>
<dbReference type="SUPFAM" id="SSF103657">
    <property type="entry name" value="BAR/IMD domain-like"/>
    <property type="match status" value="1"/>
</dbReference>
<keyword evidence="1" id="KW-0175">Coiled coil</keyword>
<sequence length="294" mass="33780">MGGIVSKESSMMVELGKEPCKELLDAQNGISLFSDNLFSKVPLVIKRLEKGQMEVEQFMTIIQQSVQYYKVYFDEVSQQAENINTFLGKGLASRETGVVHSLSQGLNENGLNGQEFCKDLDNILQDVQKLLKFMKSIITSAQSEYNKLEDEDGGYKKEVEKLKKRCEEMSKKLKELKEAPLTSLAEKTKTDFEIRTLVTYLEEDTQAIKDNEEKMRKNISKYLYILTHLEHMERTRFCEMKAIALKYFNAKKTMSTRIIQHSVQTNKRVEGLDAEKEFNNFIISCSSKNSTKLA</sequence>
<evidence type="ECO:0000256" key="1">
    <source>
        <dbReference type="SAM" id="Coils"/>
    </source>
</evidence>
<proteinExistence type="predicted"/>
<gene>
    <name evidence="2" type="ORF">C9374_009585</name>
</gene>
<reference evidence="2 3" key="1">
    <citation type="journal article" date="2018" name="BMC Genomics">
        <title>The genome of Naegleria lovaniensis, the basis for a comparative approach to unravel pathogenicity factors of the human pathogenic amoeba N. fowleri.</title>
        <authorList>
            <person name="Liechti N."/>
            <person name="Schurch N."/>
            <person name="Bruggmann R."/>
            <person name="Wittwer M."/>
        </authorList>
    </citation>
    <scope>NUCLEOTIDE SEQUENCE [LARGE SCALE GENOMIC DNA]</scope>
    <source>
        <strain evidence="2 3">ATCC 30569</strain>
    </source>
</reference>
<dbReference type="InterPro" id="IPR027267">
    <property type="entry name" value="AH/BAR_dom_sf"/>
</dbReference>
<feature type="coiled-coil region" evidence="1">
    <location>
        <begin position="131"/>
        <end position="179"/>
    </location>
</feature>
<name>A0AA88KPB4_NAELO</name>
<comment type="caution">
    <text evidence="2">The sequence shown here is derived from an EMBL/GenBank/DDBJ whole genome shotgun (WGS) entry which is preliminary data.</text>
</comment>
<accession>A0AA88KPB4</accession>